<keyword evidence="1" id="KW-0862">Zinc</keyword>
<dbReference type="PANTHER" id="PTHR22765:SF434">
    <property type="entry name" value="GB|AAD18119.1-RELATED"/>
    <property type="match status" value="1"/>
</dbReference>
<dbReference type="Gene3D" id="3.30.40.10">
    <property type="entry name" value="Zinc/RING finger domain, C3HC4 (zinc finger)"/>
    <property type="match status" value="1"/>
</dbReference>
<dbReference type="InterPro" id="IPR051826">
    <property type="entry name" value="E3_ubiquitin-ligase_domain"/>
</dbReference>
<accession>V4LGT5</accession>
<evidence type="ECO:0000259" key="2">
    <source>
        <dbReference type="PROSITE" id="PS50089"/>
    </source>
</evidence>
<feature type="domain" description="RING-type" evidence="2">
    <location>
        <begin position="186"/>
        <end position="228"/>
    </location>
</feature>
<dbReference type="Pfam" id="PF13639">
    <property type="entry name" value="zf-RING_2"/>
    <property type="match status" value="1"/>
</dbReference>
<dbReference type="EMBL" id="KI517464">
    <property type="protein sequence ID" value="ESQ42954.1"/>
    <property type="molecule type" value="Genomic_DNA"/>
</dbReference>
<name>V4LGT5_EUTSA</name>
<dbReference type="SMART" id="SM00184">
    <property type="entry name" value="RING"/>
    <property type="match status" value="1"/>
</dbReference>
<protein>
    <recommendedName>
        <fullName evidence="2">RING-type domain-containing protein</fullName>
    </recommendedName>
</protein>
<proteinExistence type="predicted"/>
<keyword evidence="4" id="KW-1185">Reference proteome</keyword>
<dbReference type="SUPFAM" id="SSF57850">
    <property type="entry name" value="RING/U-box"/>
    <property type="match status" value="1"/>
</dbReference>
<dbReference type="eggNOG" id="KOG0800">
    <property type="taxonomic scope" value="Eukaryota"/>
</dbReference>
<evidence type="ECO:0000256" key="1">
    <source>
        <dbReference type="PROSITE-ProRule" id="PRU00175"/>
    </source>
</evidence>
<dbReference type="OrthoDB" id="1041904at2759"/>
<dbReference type="AlphaFoldDB" id="V4LGT5"/>
<dbReference type="Gramene" id="ESQ42954">
    <property type="protein sequence ID" value="ESQ42954"/>
    <property type="gene ID" value="EUTSA_v10015640mg"/>
</dbReference>
<organism evidence="3 4">
    <name type="scientific">Eutrema salsugineum</name>
    <name type="common">Saltwater cress</name>
    <name type="synonym">Sisymbrium salsugineum</name>
    <dbReference type="NCBI Taxonomy" id="72664"/>
    <lineage>
        <taxon>Eukaryota</taxon>
        <taxon>Viridiplantae</taxon>
        <taxon>Streptophyta</taxon>
        <taxon>Embryophyta</taxon>
        <taxon>Tracheophyta</taxon>
        <taxon>Spermatophyta</taxon>
        <taxon>Magnoliopsida</taxon>
        <taxon>eudicotyledons</taxon>
        <taxon>Gunneridae</taxon>
        <taxon>Pentapetalae</taxon>
        <taxon>rosids</taxon>
        <taxon>malvids</taxon>
        <taxon>Brassicales</taxon>
        <taxon>Brassicaceae</taxon>
        <taxon>Eutremeae</taxon>
        <taxon>Eutrema</taxon>
    </lineage>
</organism>
<sequence>MTSSCNHEHVSVSTIVNDQVINGCYLKKETTTECIYLKAFQVESDSISFSVTYETNHDIRHENLHGHMIKIPLERPHPVLGLEHNIPEQFLVSQETCLNHVMIVLSEMYLPPATQERLVSYISTESLNFSSRHRGEGGGGGGFRIEVNVKVHVDHWVRIECCNKDKDTSCEVQARQLKTKLAATDCPICLTELSSGLSRLELHCSHVFHTECVMNWLMMRNPSCPICRANVVGKTVSVY</sequence>
<dbReference type="GO" id="GO:0061630">
    <property type="term" value="F:ubiquitin protein ligase activity"/>
    <property type="evidence" value="ECO:0007669"/>
    <property type="project" value="TreeGrafter"/>
</dbReference>
<dbReference type="PANTHER" id="PTHR22765">
    <property type="entry name" value="RING FINGER AND PROTEASE ASSOCIATED DOMAIN-CONTAINING"/>
    <property type="match status" value="1"/>
</dbReference>
<dbReference type="PROSITE" id="PS50089">
    <property type="entry name" value="ZF_RING_2"/>
    <property type="match status" value="1"/>
</dbReference>
<evidence type="ECO:0000313" key="4">
    <source>
        <dbReference type="Proteomes" id="UP000030689"/>
    </source>
</evidence>
<keyword evidence="1" id="KW-0479">Metal-binding</keyword>
<dbReference type="InterPro" id="IPR001841">
    <property type="entry name" value="Znf_RING"/>
</dbReference>
<dbReference type="GO" id="GO:0006511">
    <property type="term" value="P:ubiquitin-dependent protein catabolic process"/>
    <property type="evidence" value="ECO:0007669"/>
    <property type="project" value="TreeGrafter"/>
</dbReference>
<evidence type="ECO:0000313" key="3">
    <source>
        <dbReference type="EMBL" id="ESQ42954.1"/>
    </source>
</evidence>
<dbReference type="KEGG" id="eus:EUTSA_v10015640mg"/>
<dbReference type="Proteomes" id="UP000030689">
    <property type="component" value="Unassembled WGS sequence"/>
</dbReference>
<dbReference type="OMA" id="RIDCCCK"/>
<gene>
    <name evidence="3" type="ORF">EUTSA_v10015640mg</name>
</gene>
<dbReference type="GO" id="GO:0008270">
    <property type="term" value="F:zinc ion binding"/>
    <property type="evidence" value="ECO:0007669"/>
    <property type="project" value="UniProtKB-KW"/>
</dbReference>
<reference evidence="3 4" key="1">
    <citation type="journal article" date="2013" name="Front. Plant Sci.">
        <title>The Reference Genome of the Halophytic Plant Eutrema salsugineum.</title>
        <authorList>
            <person name="Yang R."/>
            <person name="Jarvis D.E."/>
            <person name="Chen H."/>
            <person name="Beilstein M.A."/>
            <person name="Grimwood J."/>
            <person name="Jenkins J."/>
            <person name="Shu S."/>
            <person name="Prochnik S."/>
            <person name="Xin M."/>
            <person name="Ma C."/>
            <person name="Schmutz J."/>
            <person name="Wing R.A."/>
            <person name="Mitchell-Olds T."/>
            <person name="Schumaker K.S."/>
            <person name="Wang X."/>
        </authorList>
    </citation>
    <scope>NUCLEOTIDE SEQUENCE [LARGE SCALE GENOMIC DNA]</scope>
</reference>
<dbReference type="InterPro" id="IPR013083">
    <property type="entry name" value="Znf_RING/FYVE/PHD"/>
</dbReference>
<keyword evidence="1" id="KW-0863">Zinc-finger</keyword>